<protein>
    <submittedName>
        <fullName evidence="1">Uncharacterized protein</fullName>
    </submittedName>
</protein>
<evidence type="ECO:0000313" key="2">
    <source>
        <dbReference type="Proteomes" id="UP001567537"/>
    </source>
</evidence>
<keyword evidence="2" id="KW-1185">Reference proteome</keyword>
<comment type="caution">
    <text evidence="1">The sequence shown here is derived from an EMBL/GenBank/DDBJ whole genome shotgun (WGS) entry which is preliminary data.</text>
</comment>
<organism evidence="1 2">
    <name type="scientific">Streptomyces pimonensis</name>
    <dbReference type="NCBI Taxonomy" id="2860288"/>
    <lineage>
        <taxon>Bacteria</taxon>
        <taxon>Bacillati</taxon>
        <taxon>Actinomycetota</taxon>
        <taxon>Actinomycetes</taxon>
        <taxon>Kitasatosporales</taxon>
        <taxon>Streptomycetaceae</taxon>
        <taxon>Streptomyces</taxon>
    </lineage>
</organism>
<proteinExistence type="predicted"/>
<dbReference type="RefSeq" id="WP_371244217.1">
    <property type="nucleotide sequence ID" value="NZ_JAHWZY010000059.1"/>
</dbReference>
<gene>
    <name evidence="1" type="ORF">KYY02_31255</name>
</gene>
<name>A0ABV4J7R9_9ACTN</name>
<reference evidence="1 2" key="1">
    <citation type="journal article" date="2021" name="Res Sq">
        <title>Streptomyces Pimoensis sp. nov., Isolated From the Taklimakan Desert in Xinjiang, China.</title>
        <authorList>
            <person name="Zhang P."/>
            <person name="Luo X."/>
            <person name="Luo X."/>
            <person name="Liu Z."/>
            <person name="Xia Z."/>
            <person name="Wan C."/>
            <person name="zhang L."/>
        </authorList>
    </citation>
    <scope>NUCLEOTIDE SEQUENCE [LARGE SCALE GENOMIC DNA]</scope>
    <source>
        <strain evidence="1 2">TRM75549</strain>
    </source>
</reference>
<dbReference type="EMBL" id="JAHWZY010000059">
    <property type="protein sequence ID" value="MEZ3182977.1"/>
    <property type="molecule type" value="Genomic_DNA"/>
</dbReference>
<dbReference type="Proteomes" id="UP001567537">
    <property type="component" value="Unassembled WGS sequence"/>
</dbReference>
<accession>A0ABV4J7R9</accession>
<evidence type="ECO:0000313" key="1">
    <source>
        <dbReference type="EMBL" id="MEZ3182977.1"/>
    </source>
</evidence>
<sequence length="58" mass="6380">MTATPGEPPIVLVHGPLPCGEPVRITRPAGRLTLTWDPRQISRDTLRAAAERAVRERP</sequence>